<dbReference type="Proteomes" id="UP000019184">
    <property type="component" value="Unassembled WGS sequence"/>
</dbReference>
<dbReference type="RefSeq" id="WP_034430901.1">
    <property type="nucleotide sequence ID" value="NZ_CBTK010000043.1"/>
</dbReference>
<evidence type="ECO:0008006" key="3">
    <source>
        <dbReference type="Google" id="ProtNLM"/>
    </source>
</evidence>
<comment type="caution">
    <text evidence="1">The sequence shown here is derived from an EMBL/GenBank/DDBJ whole genome shotgun (WGS) entry which is preliminary data.</text>
</comment>
<organism evidence="1 2">
    <name type="scientific">Candidatus Contendobacter odensis Run_B_J11</name>
    <dbReference type="NCBI Taxonomy" id="1400861"/>
    <lineage>
        <taxon>Bacteria</taxon>
        <taxon>Pseudomonadati</taxon>
        <taxon>Pseudomonadota</taxon>
        <taxon>Gammaproteobacteria</taxon>
        <taxon>Candidatus Competibacteraceae</taxon>
        <taxon>Candidatus Contendibacter</taxon>
    </lineage>
</organism>
<evidence type="ECO:0000313" key="2">
    <source>
        <dbReference type="Proteomes" id="UP000019184"/>
    </source>
</evidence>
<keyword evidence="2" id="KW-1185">Reference proteome</keyword>
<gene>
    <name evidence="1" type="ORF">BN874_1370004</name>
</gene>
<dbReference type="AlphaFoldDB" id="A0A7U7G900"/>
<name>A0A7U7G900_9GAMM</name>
<reference evidence="1 2" key="1">
    <citation type="journal article" date="2014" name="ISME J.">
        <title>Candidatus Competibacter-lineage genomes retrieved from metagenomes reveal functional metabolic diversity.</title>
        <authorList>
            <person name="McIlroy S.J."/>
            <person name="Albertsen M."/>
            <person name="Andresen E.K."/>
            <person name="Saunders A.M."/>
            <person name="Kristiansen R."/>
            <person name="Stokholm-Bjerregaard M."/>
            <person name="Nielsen K.L."/>
            <person name="Nielsen P.H."/>
        </authorList>
    </citation>
    <scope>NUCLEOTIDE SEQUENCE [LARGE SCALE GENOMIC DNA]</scope>
    <source>
        <strain evidence="1 2">Run_B_J11</strain>
    </source>
</reference>
<evidence type="ECO:0000313" key="1">
    <source>
        <dbReference type="EMBL" id="CDH43839.1"/>
    </source>
</evidence>
<protein>
    <recommendedName>
        <fullName evidence="3">DUF2190 domain-containing protein</fullName>
    </recommendedName>
</protein>
<accession>A0A7U7G900</accession>
<dbReference type="OrthoDB" id="5191143at2"/>
<proteinExistence type="predicted"/>
<sequence length="123" mass="12127">MAIENALGCITRPAGADLSAVQYQFVKQNSSGQAVVCSVAGEKALGVLQNNPTSGQSATVAYEGITKVQAAATIVPGNDIATNAAGKAVVALTTNKILGECISGGATGEIISILIRNGAAAAP</sequence>
<dbReference type="EMBL" id="CBTK010000043">
    <property type="protein sequence ID" value="CDH43839.1"/>
    <property type="molecule type" value="Genomic_DNA"/>
</dbReference>